<evidence type="ECO:0000313" key="2">
    <source>
        <dbReference type="EMBL" id="ABW67263.1"/>
    </source>
</evidence>
<dbReference type="InterPro" id="IPR008271">
    <property type="entry name" value="Ser/Thr_kinase_AS"/>
</dbReference>
<dbReference type="KEGG" id="dol:Dole_1459"/>
<dbReference type="AlphaFoldDB" id="A8ZZB0"/>
<dbReference type="SUPFAM" id="SSF56112">
    <property type="entry name" value="Protein kinase-like (PK-like)"/>
    <property type="match status" value="1"/>
</dbReference>
<dbReference type="PANTHER" id="PTHR47829:SF1">
    <property type="entry name" value="HAD FAMILY PHOSPHATASE"/>
    <property type="match status" value="1"/>
</dbReference>
<dbReference type="GO" id="GO:0004672">
    <property type="term" value="F:protein kinase activity"/>
    <property type="evidence" value="ECO:0007669"/>
    <property type="project" value="InterPro"/>
</dbReference>
<dbReference type="OrthoDB" id="3806873at2"/>
<sequence length="354" mass="40959">MTTGDAPTRVRTGEEIDTRKLMDFLKDQGFETGREMEVRQFQGGFSNLTYLVRMAGRDYILRRPPFGKKAKSAHDMGREYAILKALRPHFPYCPEPLVYTEDPSVMGCPFYVMERIDGIILRKELPEGLTMAPEQFNTLCRRLVEVHHELHALDYTAIGLENFGKPQGYVQRQVTGWCGRYRDARTPDAPDFETVMAWLTDHMPPDDKTPALIHNDFKLDNVVLDRNDPSKIIGVLDWEMATIGDPRMDLGNSMAYWVQADDPEEDQLRRMMPTDHPGALTRKEIVDYYRQLSGRDMSGFDYYYCFGLFRLAVIAQQIYYRFYHGQTKNEVFGLLISAVQILERDALRVIQNSK</sequence>
<dbReference type="CDD" id="cd05154">
    <property type="entry name" value="ACAD10_11_N-like"/>
    <property type="match status" value="1"/>
</dbReference>
<dbReference type="InterPro" id="IPR041726">
    <property type="entry name" value="ACAD10_11_N"/>
</dbReference>
<keyword evidence="3" id="KW-1185">Reference proteome</keyword>
<dbReference type="PROSITE" id="PS00108">
    <property type="entry name" value="PROTEIN_KINASE_ST"/>
    <property type="match status" value="1"/>
</dbReference>
<dbReference type="STRING" id="96561.Dole_1459"/>
<dbReference type="RefSeq" id="WP_012174879.1">
    <property type="nucleotide sequence ID" value="NC_009943.1"/>
</dbReference>
<evidence type="ECO:0000313" key="3">
    <source>
        <dbReference type="Proteomes" id="UP000008561"/>
    </source>
</evidence>
<reference evidence="2 3" key="1">
    <citation type="submission" date="2007-10" db="EMBL/GenBank/DDBJ databases">
        <title>Complete sequence of Desulfococcus oleovorans Hxd3.</title>
        <authorList>
            <consortium name="US DOE Joint Genome Institute"/>
            <person name="Copeland A."/>
            <person name="Lucas S."/>
            <person name="Lapidus A."/>
            <person name="Barry K."/>
            <person name="Glavina del Rio T."/>
            <person name="Dalin E."/>
            <person name="Tice H."/>
            <person name="Pitluck S."/>
            <person name="Kiss H."/>
            <person name="Brettin T."/>
            <person name="Bruce D."/>
            <person name="Detter J.C."/>
            <person name="Han C."/>
            <person name="Schmutz J."/>
            <person name="Larimer F."/>
            <person name="Land M."/>
            <person name="Hauser L."/>
            <person name="Kyrpides N."/>
            <person name="Kim E."/>
            <person name="Wawrik B."/>
            <person name="Richardson P."/>
        </authorList>
    </citation>
    <scope>NUCLEOTIDE SEQUENCE [LARGE SCALE GENOMIC DNA]</scope>
    <source>
        <strain evidence="3">DSM 6200 / JCM 39069 / Hxd3</strain>
    </source>
</reference>
<dbReference type="Proteomes" id="UP000008561">
    <property type="component" value="Chromosome"/>
</dbReference>
<dbReference type="InterPro" id="IPR002575">
    <property type="entry name" value="Aminoglycoside_PTrfase"/>
</dbReference>
<organism evidence="2 3">
    <name type="scientific">Desulfosudis oleivorans (strain DSM 6200 / JCM 39069 / Hxd3)</name>
    <name type="common">Desulfococcus oleovorans</name>
    <dbReference type="NCBI Taxonomy" id="96561"/>
    <lineage>
        <taxon>Bacteria</taxon>
        <taxon>Pseudomonadati</taxon>
        <taxon>Thermodesulfobacteriota</taxon>
        <taxon>Desulfobacteria</taxon>
        <taxon>Desulfobacterales</taxon>
        <taxon>Desulfosudaceae</taxon>
        <taxon>Desulfosudis</taxon>
    </lineage>
</organism>
<evidence type="ECO:0000259" key="1">
    <source>
        <dbReference type="Pfam" id="PF01636"/>
    </source>
</evidence>
<dbReference type="Gene3D" id="3.90.1200.10">
    <property type="match status" value="1"/>
</dbReference>
<keyword evidence="2" id="KW-0808">Transferase</keyword>
<dbReference type="eggNOG" id="COG3173">
    <property type="taxonomic scope" value="Bacteria"/>
</dbReference>
<accession>A8ZZB0</accession>
<proteinExistence type="predicted"/>
<feature type="domain" description="Aminoglycoside phosphotransferase" evidence="1">
    <location>
        <begin position="37"/>
        <end position="266"/>
    </location>
</feature>
<dbReference type="Gene3D" id="3.30.200.20">
    <property type="entry name" value="Phosphorylase Kinase, domain 1"/>
    <property type="match status" value="1"/>
</dbReference>
<dbReference type="InterPro" id="IPR011009">
    <property type="entry name" value="Kinase-like_dom_sf"/>
</dbReference>
<dbReference type="HOGENOM" id="CLU_007526_0_0_7"/>
<dbReference type="PANTHER" id="PTHR47829">
    <property type="entry name" value="HYDROLASE, PUTATIVE (AFU_ORTHOLOGUE AFUA_1G12880)-RELATED"/>
    <property type="match status" value="1"/>
</dbReference>
<protein>
    <submittedName>
        <fullName evidence="2">Aminoglycoside phosphotransferase</fullName>
    </submittedName>
</protein>
<dbReference type="Pfam" id="PF01636">
    <property type="entry name" value="APH"/>
    <property type="match status" value="1"/>
</dbReference>
<gene>
    <name evidence="2" type="ordered locus">Dole_1459</name>
</gene>
<name>A8ZZB0_DESOH</name>
<dbReference type="InterPro" id="IPR052898">
    <property type="entry name" value="ACAD10-like"/>
</dbReference>
<dbReference type="EMBL" id="CP000859">
    <property type="protein sequence ID" value="ABW67263.1"/>
    <property type="molecule type" value="Genomic_DNA"/>
</dbReference>